<organism evidence="13 14">
    <name type="scientific">Parasutterella secunda</name>
    <dbReference type="NCBI Taxonomy" id="626947"/>
    <lineage>
        <taxon>Bacteria</taxon>
        <taxon>Pseudomonadati</taxon>
        <taxon>Pseudomonadota</taxon>
        <taxon>Betaproteobacteria</taxon>
        <taxon>Burkholderiales</taxon>
        <taxon>Sutterellaceae</taxon>
        <taxon>Parasutterella</taxon>
    </lineage>
</organism>
<evidence type="ECO:0000256" key="4">
    <source>
        <dbReference type="ARBA" id="ARBA00011771"/>
    </source>
</evidence>
<proteinExistence type="inferred from homology"/>
<evidence type="ECO:0000313" key="14">
    <source>
        <dbReference type="Proteomes" id="UP000777002"/>
    </source>
</evidence>
<dbReference type="PROSITE" id="PS00507">
    <property type="entry name" value="NI_HGENASE_L_1"/>
    <property type="match status" value="1"/>
</dbReference>
<evidence type="ECO:0000256" key="8">
    <source>
        <dbReference type="ARBA" id="ARBA00037655"/>
    </source>
</evidence>
<evidence type="ECO:0000256" key="1">
    <source>
        <dbReference type="ARBA" id="ARBA00001967"/>
    </source>
</evidence>
<dbReference type="Gene3D" id="1.10.645.10">
    <property type="entry name" value="Cytochrome-c3 Hydrogenase, chain B"/>
    <property type="match status" value="1"/>
</dbReference>
<keyword evidence="7 12" id="KW-0560">Oxidoreductase</keyword>
<dbReference type="PANTHER" id="PTHR42958:SF2">
    <property type="entry name" value="UPTAKE HYDROGENASE LARGE SUBUNIT"/>
    <property type="match status" value="1"/>
</dbReference>
<sequence length="588" mass="65732">MADRRIVVDPVTRIEGHLRVQAVLGNGGNVITDSQSTGTMWRGLEVILKGRDPRDAWAFVERICGVCTGIHALAAVRSVEDAIGIKIPKNANIIRNLMNATLYTHDHIVHFYQLSALDWVDVVSSLSADPREVSELQKKISPHHPLSSPGYFRDVQNRMKKFVASGQLGIFANGYWGHPAMKLPPAVNLLAVTHYLEALDFQREIIKIHTILGGKNPHPNYLVGGVACPINMHDSGAAGNMINEVTMNYMRDIAKQSVEFVRNVYLPDIKAIASFYPEWFKYGGGIVKKNVLCYGDFPEIANDWSEKSLQMPSGAIIDGDLTHVHEVDLRDPTQIQEFVDHSWYKYPEGKQGLHPWEGVTDQAFELPEGSVGTKTKFEWLGEKGKYSWIKSPRWKGHMMEVGPLARLIVSIAKDVKPFKEPALELLKELNLPLEAVYSTLGRHAARALECDWTAHKMVQYVDDLIANIKSGDETAANMELWEPKTWPKECRGVGFCEAPRGALGHWCVIKDTRIENWQAIVPTTWNASPRSPEGLQGAFETSLIGTPVADPQRPLEIIRTIHSFDPCLACATHVLDPQGHELCNVRVR</sequence>
<name>A0ABS2GUL2_9BURK</name>
<dbReference type="SUPFAM" id="SSF56762">
    <property type="entry name" value="HydB/Nqo4-like"/>
    <property type="match status" value="1"/>
</dbReference>
<dbReference type="InterPro" id="IPR001501">
    <property type="entry name" value="Ni-dep_hyd_lsu"/>
</dbReference>
<dbReference type="InterPro" id="IPR018194">
    <property type="entry name" value="Ni-dep_hyd_lsu_Ni_BS"/>
</dbReference>
<dbReference type="InterPro" id="IPR029014">
    <property type="entry name" value="NiFe-Hase_large"/>
</dbReference>
<evidence type="ECO:0000256" key="2">
    <source>
        <dbReference type="ARBA" id="ARBA00004196"/>
    </source>
</evidence>
<keyword evidence="14" id="KW-1185">Reference proteome</keyword>
<accession>A0ABS2GUL2</accession>
<comment type="similarity">
    <text evidence="3 12">Belongs to the [NiFe]/[NiFeSe] hydrogenase large subunit family.</text>
</comment>
<dbReference type="Pfam" id="PF00374">
    <property type="entry name" value="NiFeSe_Hases"/>
    <property type="match status" value="1"/>
</dbReference>
<evidence type="ECO:0000313" key="13">
    <source>
        <dbReference type="EMBL" id="MBM6928402.1"/>
    </source>
</evidence>
<comment type="function">
    <text evidence="8">This enzyme recycles the H(2) produced by nitrogenase to increase the production of ATP and to protect nitrogenase against inhibition or damage by O(2) under carbon- or phosphate-limited conditions.</text>
</comment>
<evidence type="ECO:0000256" key="10">
    <source>
        <dbReference type="ARBA" id="ARBA00041237"/>
    </source>
</evidence>
<dbReference type="InterPro" id="IPR050867">
    <property type="entry name" value="NiFe/NiFeSe_hydrgnase_LSU"/>
</dbReference>
<comment type="subunit">
    <text evidence="4">Heterodimer of a large and a small subunit.</text>
</comment>
<evidence type="ECO:0000256" key="12">
    <source>
        <dbReference type="RuleBase" id="RU003896"/>
    </source>
</evidence>
<gene>
    <name evidence="13" type="ORF">H5985_03860</name>
</gene>
<evidence type="ECO:0000256" key="9">
    <source>
        <dbReference type="ARBA" id="ARBA00040803"/>
    </source>
</evidence>
<comment type="subcellular location">
    <subcellularLocation>
        <location evidence="2">Cell envelope</location>
    </subcellularLocation>
</comment>
<keyword evidence="6 12" id="KW-0479">Metal-binding</keyword>
<evidence type="ECO:0000256" key="5">
    <source>
        <dbReference type="ARBA" id="ARBA00022596"/>
    </source>
</evidence>
<evidence type="ECO:0000256" key="7">
    <source>
        <dbReference type="ARBA" id="ARBA00023002"/>
    </source>
</evidence>
<dbReference type="RefSeq" id="WP_205050000.1">
    <property type="nucleotide sequence ID" value="NZ_JACJKX010000005.1"/>
</dbReference>
<comment type="cofactor">
    <cofactor evidence="1">
        <name>Ni(2+)</name>
        <dbReference type="ChEBI" id="CHEBI:49786"/>
    </cofactor>
</comment>
<evidence type="ECO:0000256" key="6">
    <source>
        <dbReference type="ARBA" id="ARBA00022723"/>
    </source>
</evidence>
<protein>
    <recommendedName>
        <fullName evidence="9">Uptake hydrogenase large subunit</fullName>
    </recommendedName>
    <alternativeName>
        <fullName evidence="11">Hydrogenlyase</fullName>
    </alternativeName>
    <alternativeName>
        <fullName evidence="10">Membrane-bound hydrogenase large subunit</fullName>
    </alternativeName>
</protein>
<evidence type="ECO:0000256" key="3">
    <source>
        <dbReference type="ARBA" id="ARBA00009292"/>
    </source>
</evidence>
<reference evidence="13 14" key="1">
    <citation type="journal article" date="2021" name="Sci. Rep.">
        <title>The distribution of antibiotic resistance genes in chicken gut microbiota commensals.</title>
        <authorList>
            <person name="Juricova H."/>
            <person name="Matiasovicova J."/>
            <person name="Kubasova T."/>
            <person name="Cejkova D."/>
            <person name="Rychlik I."/>
        </authorList>
    </citation>
    <scope>NUCLEOTIDE SEQUENCE [LARGE SCALE GENOMIC DNA]</scope>
    <source>
        <strain evidence="13 14">An562</strain>
    </source>
</reference>
<dbReference type="PROSITE" id="PS00508">
    <property type="entry name" value="NI_HGENASE_L_2"/>
    <property type="match status" value="1"/>
</dbReference>
<dbReference type="EMBL" id="JACJKX010000005">
    <property type="protein sequence ID" value="MBM6928402.1"/>
    <property type="molecule type" value="Genomic_DNA"/>
</dbReference>
<comment type="caution">
    <text evidence="13">The sequence shown here is derived from an EMBL/GenBank/DDBJ whole genome shotgun (WGS) entry which is preliminary data.</text>
</comment>
<keyword evidence="5 12" id="KW-0533">Nickel</keyword>
<dbReference type="PANTHER" id="PTHR42958">
    <property type="entry name" value="HYDROGENASE-2 LARGE CHAIN"/>
    <property type="match status" value="1"/>
</dbReference>
<dbReference type="Proteomes" id="UP000777002">
    <property type="component" value="Unassembled WGS sequence"/>
</dbReference>
<evidence type="ECO:0000256" key="11">
    <source>
        <dbReference type="ARBA" id="ARBA00042683"/>
    </source>
</evidence>